<evidence type="ECO:0000259" key="3">
    <source>
        <dbReference type="PROSITE" id="PS50800"/>
    </source>
</evidence>
<dbReference type="InterPro" id="IPR036361">
    <property type="entry name" value="SAP_dom_sf"/>
</dbReference>
<name>A0A9N9RZ81_9DIPT</name>
<proteinExistence type="predicted"/>
<feature type="transmembrane region" description="Helical" evidence="2">
    <location>
        <begin position="154"/>
        <end position="171"/>
    </location>
</feature>
<sequence length="489" mass="55762">MEANEQKTHHTLSYDDEEDTFVLTTKQKQQLQRNEYLESLTKEQLKIEAKRRGQKTLGTKSELLQRLGYKMSLRHSSSLNNVRQSSSQKMKMSSSSPNGSLANFGKATERQRLKKERESLKLWTHPILTLKYSFLEMSTLFQIYKRSLLNHKKTISFLLVLLTGFFTLWYIPGNHQVYVELIRKNAFFVMYWVGLGVISSIGLGTGLHTFILYLGPHIASVTLAAYECGSLDFPSPPYPDDIICPDNPTPGFVPSLWSIMSKVRLESFLWGAGTALGELPPYFMAKAARLSGYDPDDDEDFQEFEELQKKKEHGEKLSTFENLKLGMERIVERVGFLGILACASVPNPLFDLAGITCGHFLVPFWTFFGATLIGKAVIKMHLQKIVVIVAFNEVLIEKAVDLLEFIPVIGKKFQEPFKSFLQNQKEKLHRGKTANPPKGNLLQKVFEVFVVGMVLYFILSIINSLAQSWHKRIHKKSSKKQQRKIAKEN</sequence>
<keyword evidence="2" id="KW-1133">Transmembrane helix</keyword>
<evidence type="ECO:0000313" key="5">
    <source>
        <dbReference type="Proteomes" id="UP001153620"/>
    </source>
</evidence>
<gene>
    <name evidence="4" type="ORF">CHIRRI_LOCUS8981</name>
</gene>
<keyword evidence="2" id="KW-0812">Transmembrane</keyword>
<dbReference type="Proteomes" id="UP001153620">
    <property type="component" value="Chromosome 2"/>
</dbReference>
<reference evidence="4" key="2">
    <citation type="submission" date="2022-10" db="EMBL/GenBank/DDBJ databases">
        <authorList>
            <consortium name="ENA_rothamsted_submissions"/>
            <consortium name="culmorum"/>
            <person name="King R."/>
        </authorList>
    </citation>
    <scope>NUCLEOTIDE SEQUENCE</scope>
</reference>
<dbReference type="OrthoDB" id="2016540at2759"/>
<dbReference type="Gene3D" id="1.10.720.30">
    <property type="entry name" value="SAP domain"/>
    <property type="match status" value="1"/>
</dbReference>
<feature type="transmembrane region" description="Helical" evidence="2">
    <location>
        <begin position="445"/>
        <end position="466"/>
    </location>
</feature>
<dbReference type="InterPro" id="IPR003034">
    <property type="entry name" value="SAP_dom"/>
</dbReference>
<evidence type="ECO:0000256" key="1">
    <source>
        <dbReference type="SAM" id="MobiDB-lite"/>
    </source>
</evidence>
<feature type="transmembrane region" description="Helical" evidence="2">
    <location>
        <begin position="352"/>
        <end position="373"/>
    </location>
</feature>
<dbReference type="AlphaFoldDB" id="A0A9N9RZ81"/>
<keyword evidence="2" id="KW-0472">Membrane</keyword>
<reference evidence="4" key="1">
    <citation type="submission" date="2022-01" db="EMBL/GenBank/DDBJ databases">
        <authorList>
            <person name="King R."/>
        </authorList>
    </citation>
    <scope>NUCLEOTIDE SEQUENCE</scope>
</reference>
<evidence type="ECO:0000313" key="4">
    <source>
        <dbReference type="EMBL" id="CAG9806116.1"/>
    </source>
</evidence>
<feature type="region of interest" description="Disordered" evidence="1">
    <location>
        <begin position="78"/>
        <end position="109"/>
    </location>
</feature>
<feature type="compositionally biased region" description="Low complexity" evidence="1">
    <location>
        <begin position="78"/>
        <end position="96"/>
    </location>
</feature>
<feature type="domain" description="SAP" evidence="3">
    <location>
        <begin position="37"/>
        <end position="71"/>
    </location>
</feature>
<feature type="transmembrane region" description="Helical" evidence="2">
    <location>
        <begin position="191"/>
        <end position="214"/>
    </location>
</feature>
<protein>
    <recommendedName>
        <fullName evidence="3">SAP domain-containing protein</fullName>
    </recommendedName>
</protein>
<dbReference type="EMBL" id="OU895878">
    <property type="protein sequence ID" value="CAG9806116.1"/>
    <property type="molecule type" value="Genomic_DNA"/>
</dbReference>
<evidence type="ECO:0000256" key="2">
    <source>
        <dbReference type="SAM" id="Phobius"/>
    </source>
</evidence>
<keyword evidence="5" id="KW-1185">Reference proteome</keyword>
<dbReference type="PROSITE" id="PS50800">
    <property type="entry name" value="SAP"/>
    <property type="match status" value="1"/>
</dbReference>
<organism evidence="4 5">
    <name type="scientific">Chironomus riparius</name>
    <dbReference type="NCBI Taxonomy" id="315576"/>
    <lineage>
        <taxon>Eukaryota</taxon>
        <taxon>Metazoa</taxon>
        <taxon>Ecdysozoa</taxon>
        <taxon>Arthropoda</taxon>
        <taxon>Hexapoda</taxon>
        <taxon>Insecta</taxon>
        <taxon>Pterygota</taxon>
        <taxon>Neoptera</taxon>
        <taxon>Endopterygota</taxon>
        <taxon>Diptera</taxon>
        <taxon>Nematocera</taxon>
        <taxon>Chironomoidea</taxon>
        <taxon>Chironomidae</taxon>
        <taxon>Chironominae</taxon>
        <taxon>Chironomus</taxon>
    </lineage>
</organism>
<accession>A0A9N9RZ81</accession>